<keyword evidence="1" id="KW-0812">Transmembrane</keyword>
<feature type="transmembrane region" description="Helical" evidence="1">
    <location>
        <begin position="163"/>
        <end position="183"/>
    </location>
</feature>
<keyword evidence="1" id="KW-0472">Membrane</keyword>
<dbReference type="PANTHER" id="PTHR40940:SF2">
    <property type="entry name" value="BATD"/>
    <property type="match status" value="1"/>
</dbReference>
<accession>A0A382W4T2</accession>
<dbReference type="InterPro" id="IPR025738">
    <property type="entry name" value="BatD"/>
</dbReference>
<feature type="non-terminal residue" evidence="2">
    <location>
        <position position="280"/>
    </location>
</feature>
<name>A0A382W4T2_9ZZZZ</name>
<dbReference type="PANTHER" id="PTHR40940">
    <property type="entry name" value="PROTEIN BATD-RELATED"/>
    <property type="match status" value="1"/>
</dbReference>
<evidence type="ECO:0000313" key="2">
    <source>
        <dbReference type="EMBL" id="SVD53832.1"/>
    </source>
</evidence>
<dbReference type="Pfam" id="PF13584">
    <property type="entry name" value="BatD"/>
    <property type="match status" value="1"/>
</dbReference>
<protein>
    <recommendedName>
        <fullName evidence="3">Protein BatD</fullName>
    </recommendedName>
</protein>
<feature type="non-terminal residue" evidence="2">
    <location>
        <position position="1"/>
    </location>
</feature>
<evidence type="ECO:0000256" key="1">
    <source>
        <dbReference type="SAM" id="Phobius"/>
    </source>
</evidence>
<keyword evidence="1" id="KW-1133">Transmembrane helix</keyword>
<proteinExistence type="predicted"/>
<reference evidence="2" key="1">
    <citation type="submission" date="2018-05" db="EMBL/GenBank/DDBJ databases">
        <authorList>
            <person name="Lanie J.A."/>
            <person name="Ng W.-L."/>
            <person name="Kazmierczak K.M."/>
            <person name="Andrzejewski T.M."/>
            <person name="Davidsen T.M."/>
            <person name="Wayne K.J."/>
            <person name="Tettelin H."/>
            <person name="Glass J.I."/>
            <person name="Rusch D."/>
            <person name="Podicherti R."/>
            <person name="Tsui H.-C.T."/>
            <person name="Winkler M.E."/>
        </authorList>
    </citation>
    <scope>NUCLEOTIDE SEQUENCE</scope>
</reference>
<gene>
    <name evidence="2" type="ORF">METZ01_LOCUS406686</name>
</gene>
<evidence type="ECO:0008006" key="3">
    <source>
        <dbReference type="Google" id="ProtNLM"/>
    </source>
</evidence>
<organism evidence="2">
    <name type="scientific">marine metagenome</name>
    <dbReference type="NCBI Taxonomy" id="408172"/>
    <lineage>
        <taxon>unclassified sequences</taxon>
        <taxon>metagenomes</taxon>
        <taxon>ecological metagenomes</taxon>
    </lineage>
</organism>
<dbReference type="EMBL" id="UINC01157055">
    <property type="protein sequence ID" value="SVD53832.1"/>
    <property type="molecule type" value="Genomic_DNA"/>
</dbReference>
<dbReference type="AlphaFoldDB" id="A0A382W4T2"/>
<sequence>FNISAELEKNDLEVGDTTTLTVTVSGKGNVQDITFDEPDLKGYFKIYPDKPKFHQTVHNNQIMGEKSFKFALVPLEAGSRTLPKFLLPFFDPEKTQYRVAQTQPISLNIKPSTTKEELNLVQSRQQNAQAPKPEIEILGRDILPIYTELDKFQNDGTHSHSSAFLGIGLGSPMILFILSVFIIKRQKRMKYDVAFYRRQNAYKNATQRLKKMSALEHSNLSAPKEFGRTLSGILREYIGNKLNLQGKAITAEEVETRLKESGYESAEVTRKLLERCETLQ</sequence>